<feature type="coiled-coil region" evidence="1">
    <location>
        <begin position="62"/>
        <end position="89"/>
    </location>
</feature>
<evidence type="ECO:0000313" key="3">
    <source>
        <dbReference type="RefSeq" id="XP_033318219.1"/>
    </source>
</evidence>
<keyword evidence="1" id="KW-0175">Coiled coil</keyword>
<reference evidence="3" key="1">
    <citation type="submission" date="2025-08" db="UniProtKB">
        <authorList>
            <consortium name="RefSeq"/>
        </authorList>
    </citation>
    <scope>IDENTIFICATION</scope>
    <source>
        <tissue evidence="3">Muscle</tissue>
    </source>
</reference>
<dbReference type="AlphaFoldDB" id="A0A6P8ND35"/>
<dbReference type="GeneID" id="117215830"/>
<accession>A0A6P8ND35</accession>
<sequence length="162" mass="19522">MASPEPVPLVKEWRVHEDGTSSNHRILETRLDFEERSTTPQLQEKRYNTQIANWEVFQRVVMEEKEALRETTLQQAEDAERMAEQMQAVLIRACDAAITKKKWHRSVPWWTPELTRAKRNTYRARRRYQGVKDLATREEEKLRYRETRKEYMKMITRAKVQS</sequence>
<name>A0A6P8ND35_9HYME</name>
<gene>
    <name evidence="3" type="primary">LOC117215830</name>
</gene>
<dbReference type="RefSeq" id="XP_033318219.1">
    <property type="nucleotide sequence ID" value="XM_033462328.1"/>
</dbReference>
<protein>
    <submittedName>
        <fullName evidence="3">Uncharacterized protein LOC117215830</fullName>
    </submittedName>
</protein>
<proteinExistence type="predicted"/>
<keyword evidence="2" id="KW-1185">Reference proteome</keyword>
<dbReference type="KEGG" id="bbif:117215830"/>
<evidence type="ECO:0000313" key="2">
    <source>
        <dbReference type="Proteomes" id="UP000515164"/>
    </source>
</evidence>
<organism evidence="2 3">
    <name type="scientific">Bombus bifarius</name>
    <dbReference type="NCBI Taxonomy" id="103933"/>
    <lineage>
        <taxon>Eukaryota</taxon>
        <taxon>Metazoa</taxon>
        <taxon>Ecdysozoa</taxon>
        <taxon>Arthropoda</taxon>
        <taxon>Hexapoda</taxon>
        <taxon>Insecta</taxon>
        <taxon>Pterygota</taxon>
        <taxon>Neoptera</taxon>
        <taxon>Endopterygota</taxon>
        <taxon>Hymenoptera</taxon>
        <taxon>Apocrita</taxon>
        <taxon>Aculeata</taxon>
        <taxon>Apoidea</taxon>
        <taxon>Anthophila</taxon>
        <taxon>Apidae</taxon>
        <taxon>Bombus</taxon>
        <taxon>Pyrobombus</taxon>
    </lineage>
</organism>
<evidence type="ECO:0000256" key="1">
    <source>
        <dbReference type="SAM" id="Coils"/>
    </source>
</evidence>
<dbReference type="Proteomes" id="UP000515164">
    <property type="component" value="Unplaced"/>
</dbReference>